<dbReference type="SUPFAM" id="SSF55136">
    <property type="entry name" value="Probable bacterial effector-binding domain"/>
    <property type="match status" value="1"/>
</dbReference>
<evidence type="ECO:0000259" key="1">
    <source>
        <dbReference type="SMART" id="SM00871"/>
    </source>
</evidence>
<feature type="domain" description="AraC effector-binding" evidence="1">
    <location>
        <begin position="15"/>
        <end position="167"/>
    </location>
</feature>
<dbReference type="SMART" id="SM00871">
    <property type="entry name" value="AraC_E_bind"/>
    <property type="match status" value="1"/>
</dbReference>
<sequence>MSATPSPFDTPSPFATPEIVELPAQDLAVVRERVAFDAIPGLYDRAFPLIFATLARLELAPVAPPCGVIRGEPGAELDLGVAVPIAAPLPDADTGEVRSELLPGGRAATLLVRGEYGLLGAAYEHLYAWLAAAGETPSGVAWEQYLTEPTPDGDPAQNETLLAVHLS</sequence>
<evidence type="ECO:0000313" key="2">
    <source>
        <dbReference type="EMBL" id="MBL3679343.1"/>
    </source>
</evidence>
<reference evidence="2 3" key="1">
    <citation type="submission" date="2018-09" db="EMBL/GenBank/DDBJ databases">
        <title>Comparative genomics of Leucobacter spp.</title>
        <authorList>
            <person name="Reis A.C."/>
            <person name="Kolvenbach B.A."/>
            <person name="Corvini P.F.X."/>
            <person name="Nunes O.C."/>
        </authorList>
    </citation>
    <scope>NUCLEOTIDE SEQUENCE [LARGE SCALE GENOMIC DNA]</scope>
    <source>
        <strain evidence="2 3">TAN 31504</strain>
    </source>
</reference>
<keyword evidence="3" id="KW-1185">Reference proteome</keyword>
<name>A0ABS1SFM1_9MICO</name>
<accession>A0ABS1SFM1</accession>
<dbReference type="InterPro" id="IPR011256">
    <property type="entry name" value="Reg_factor_effector_dom_sf"/>
</dbReference>
<proteinExistence type="predicted"/>
<dbReference type="EMBL" id="QYAC01000004">
    <property type="protein sequence ID" value="MBL3679343.1"/>
    <property type="molecule type" value="Genomic_DNA"/>
</dbReference>
<dbReference type="RefSeq" id="WP_202344620.1">
    <property type="nucleotide sequence ID" value="NZ_BAAAPI010000015.1"/>
</dbReference>
<protein>
    <submittedName>
        <fullName evidence="2">AraC family transcriptional regulator</fullName>
    </submittedName>
</protein>
<dbReference type="Proteomes" id="UP001645859">
    <property type="component" value="Unassembled WGS sequence"/>
</dbReference>
<organism evidence="2 3">
    <name type="scientific">Leucobacter chromiireducens subsp. solipictus</name>
    <dbReference type="NCBI Taxonomy" id="398235"/>
    <lineage>
        <taxon>Bacteria</taxon>
        <taxon>Bacillati</taxon>
        <taxon>Actinomycetota</taxon>
        <taxon>Actinomycetes</taxon>
        <taxon>Micrococcales</taxon>
        <taxon>Microbacteriaceae</taxon>
        <taxon>Leucobacter</taxon>
    </lineage>
</organism>
<dbReference type="Pfam" id="PF06445">
    <property type="entry name" value="GyrI-like"/>
    <property type="match status" value="1"/>
</dbReference>
<dbReference type="Gene3D" id="3.20.80.10">
    <property type="entry name" value="Regulatory factor, effector binding domain"/>
    <property type="match status" value="1"/>
</dbReference>
<dbReference type="InterPro" id="IPR029442">
    <property type="entry name" value="GyrI-like"/>
</dbReference>
<gene>
    <name evidence="2" type="ORF">D3230_08530</name>
</gene>
<evidence type="ECO:0000313" key="3">
    <source>
        <dbReference type="Proteomes" id="UP001645859"/>
    </source>
</evidence>
<comment type="caution">
    <text evidence="2">The sequence shown here is derived from an EMBL/GenBank/DDBJ whole genome shotgun (WGS) entry which is preliminary data.</text>
</comment>
<dbReference type="InterPro" id="IPR010499">
    <property type="entry name" value="AraC_E-bd"/>
</dbReference>